<dbReference type="PANTHER" id="PTHR13373">
    <property type="entry name" value="FROUNT PROTEIN-RELATED"/>
    <property type="match status" value="1"/>
</dbReference>
<comment type="similarity">
    <text evidence="2 9">Belongs to the nucleoporin Nup85 family.</text>
</comment>
<proteinExistence type="inferred from homology"/>
<dbReference type="OrthoDB" id="17644at2759"/>
<evidence type="ECO:0000256" key="4">
    <source>
        <dbReference type="ARBA" id="ARBA00022816"/>
    </source>
</evidence>
<evidence type="ECO:0000256" key="6">
    <source>
        <dbReference type="ARBA" id="ARBA00023010"/>
    </source>
</evidence>
<sequence>MEIKLKPVAVKNGELGKFKDSYRFLSNSQSLNNEIEFNVTSFERIKQLDHDRLVYFANHDPLDQQNRRFIHDIYPIFTSLQRILSLQQSDLSACARISHLYKDSLQKHLINCTPDSILHWADVYAIWSFTQLLYFPIDGRGEGVVAEELLDWINTVDVAPTTEEGLEITSATIPHQHDNFWPYIYKCIIRGFHKTATQPLHSLLSHPTKSISTTAERLISLLYTFPRSTTFQFEHDYLANHRKWRDEAKRALSSIADLAQYADEFTKDIFDDITLALQLLCGKKNKIYEVADDWREGLAAFGLFVMPSLRRDDIPSVMEEIFKELPLDTTLPDQCIEAALATAETTKAITLCNDFDPWLVAHLTDLLDKIGAVDHDPEWVFELTIRLSNNNAQRFPLTLRQHFLLQYADKLASDPGLWAITLDYYAQCGNEGASRVRALIVRIPLLLDAKAQRTDTDDDKMDADDVFTDMSANLPNLTRVEEILSVCQEYALEEEASEVCRNTAEQLVERGFYGLAVAFCIRAKEARKLGRITDLILEEYISKGQKVFSSLVDSIPTSLLNVTTSSTGDMFDDEYSGGVGSMEIERNETQDASARALARDPAVSSRLAFLARYKEFHHSMKKDDKSSAAELLVETLIQDIAPRRFWSVLLADSLPLLEYPETLFSLEEAYELLRFLEDVYTGVRANSERDYLDPLARLLAKDSGDAPSYERALSELEVIRLALARYIAKCFLV</sequence>
<dbReference type="PANTHER" id="PTHR13373:SF21">
    <property type="entry name" value="NUCLEAR PORE COMPLEX PROTEIN NUP85"/>
    <property type="match status" value="1"/>
</dbReference>
<dbReference type="Pfam" id="PF07575">
    <property type="entry name" value="Nucleopor_Nup85"/>
    <property type="match status" value="2"/>
</dbReference>
<reference evidence="10 11" key="1">
    <citation type="submission" date="2019-03" db="EMBL/GenBank/DDBJ databases">
        <title>Sequencing 23 genomes of Wallemia ichthyophaga.</title>
        <authorList>
            <person name="Gostincar C."/>
        </authorList>
    </citation>
    <scope>NUCLEOTIDE SEQUENCE [LARGE SCALE GENOMIC DNA]</scope>
    <source>
        <strain evidence="10 11">EXF-5753</strain>
    </source>
</reference>
<dbReference type="GO" id="GO:0006406">
    <property type="term" value="P:mRNA export from nucleus"/>
    <property type="evidence" value="ECO:0007669"/>
    <property type="project" value="TreeGrafter"/>
</dbReference>
<keyword evidence="11" id="KW-1185">Reference proteome</keyword>
<evidence type="ECO:0000256" key="3">
    <source>
        <dbReference type="ARBA" id="ARBA00022448"/>
    </source>
</evidence>
<comment type="caution">
    <text evidence="10">The sequence shown here is derived from an EMBL/GenBank/DDBJ whole genome shotgun (WGS) entry which is preliminary data.</text>
</comment>
<accession>A0A4T0FNX5</accession>
<evidence type="ECO:0000256" key="7">
    <source>
        <dbReference type="ARBA" id="ARBA00023132"/>
    </source>
</evidence>
<organism evidence="10 11">
    <name type="scientific">Wallemia hederae</name>
    <dbReference type="NCBI Taxonomy" id="1540922"/>
    <lineage>
        <taxon>Eukaryota</taxon>
        <taxon>Fungi</taxon>
        <taxon>Dikarya</taxon>
        <taxon>Basidiomycota</taxon>
        <taxon>Wallemiomycotina</taxon>
        <taxon>Wallemiomycetes</taxon>
        <taxon>Wallemiales</taxon>
        <taxon>Wallemiaceae</taxon>
        <taxon>Wallemia</taxon>
    </lineage>
</organism>
<keyword evidence="7 9" id="KW-0906">Nuclear pore complex</keyword>
<keyword evidence="5 9" id="KW-0653">Protein transport</keyword>
<evidence type="ECO:0000256" key="1">
    <source>
        <dbReference type="ARBA" id="ARBA00004567"/>
    </source>
</evidence>
<dbReference type="EMBL" id="SPNW01000023">
    <property type="protein sequence ID" value="TIA89910.1"/>
    <property type="molecule type" value="Genomic_DNA"/>
</dbReference>
<dbReference type="InterPro" id="IPR011502">
    <property type="entry name" value="Nucleoporin_Nup85"/>
</dbReference>
<evidence type="ECO:0000313" key="10">
    <source>
        <dbReference type="EMBL" id="TIA89910.1"/>
    </source>
</evidence>
<dbReference type="GO" id="GO:0031965">
    <property type="term" value="C:nuclear membrane"/>
    <property type="evidence" value="ECO:0007669"/>
    <property type="project" value="UniProtKB-UniRule"/>
</dbReference>
<dbReference type="GO" id="GO:0031080">
    <property type="term" value="C:nuclear pore outer ring"/>
    <property type="evidence" value="ECO:0007669"/>
    <property type="project" value="TreeGrafter"/>
</dbReference>
<comment type="subunit">
    <text evidence="9">Component of the nuclear pore complex (NPC).</text>
</comment>
<comment type="subcellular location">
    <subcellularLocation>
        <location evidence="1 9">Nucleus</location>
        <location evidence="1 9">Nuclear pore complex</location>
    </subcellularLocation>
</comment>
<protein>
    <recommendedName>
        <fullName evidence="9">Nuclear pore complex protein Nup85</fullName>
    </recommendedName>
</protein>
<evidence type="ECO:0000256" key="2">
    <source>
        <dbReference type="ARBA" id="ARBA00005573"/>
    </source>
</evidence>
<dbReference type="AlphaFoldDB" id="A0A4T0FNX5"/>
<dbReference type="GO" id="GO:0017056">
    <property type="term" value="F:structural constituent of nuclear pore"/>
    <property type="evidence" value="ECO:0007669"/>
    <property type="project" value="TreeGrafter"/>
</dbReference>
<name>A0A4T0FNX5_9BASI</name>
<dbReference type="GO" id="GO:0006606">
    <property type="term" value="P:protein import into nucleus"/>
    <property type="evidence" value="ECO:0007669"/>
    <property type="project" value="TreeGrafter"/>
</dbReference>
<evidence type="ECO:0000256" key="9">
    <source>
        <dbReference type="RuleBase" id="RU365073"/>
    </source>
</evidence>
<dbReference type="GO" id="GO:0045893">
    <property type="term" value="P:positive regulation of DNA-templated transcription"/>
    <property type="evidence" value="ECO:0007669"/>
    <property type="project" value="TreeGrafter"/>
</dbReference>
<dbReference type="Proteomes" id="UP000310189">
    <property type="component" value="Unassembled WGS sequence"/>
</dbReference>
<gene>
    <name evidence="10" type="ORF">E3P99_01816</name>
</gene>
<evidence type="ECO:0000313" key="11">
    <source>
        <dbReference type="Proteomes" id="UP000310189"/>
    </source>
</evidence>
<keyword evidence="3 9" id="KW-0813">Transport</keyword>
<evidence type="ECO:0000256" key="5">
    <source>
        <dbReference type="ARBA" id="ARBA00022927"/>
    </source>
</evidence>
<keyword evidence="6 9" id="KW-0811">Translocation</keyword>
<keyword evidence="9" id="KW-0472">Membrane</keyword>
<keyword evidence="8 9" id="KW-0539">Nucleus</keyword>
<keyword evidence="4 9" id="KW-0509">mRNA transport</keyword>
<comment type="function">
    <text evidence="9">Functions as a component of the nuclear pore complex (NPC).</text>
</comment>
<evidence type="ECO:0000256" key="8">
    <source>
        <dbReference type="ARBA" id="ARBA00023242"/>
    </source>
</evidence>